<dbReference type="SUPFAM" id="SSF81923">
    <property type="entry name" value="Double Clp-N motif"/>
    <property type="match status" value="1"/>
</dbReference>
<dbReference type="GO" id="GO:0006508">
    <property type="term" value="P:proteolysis"/>
    <property type="evidence" value="ECO:0007669"/>
    <property type="project" value="UniProtKB-KW"/>
</dbReference>
<dbReference type="GO" id="GO:0005737">
    <property type="term" value="C:cytoplasm"/>
    <property type="evidence" value="ECO:0007669"/>
    <property type="project" value="TreeGrafter"/>
</dbReference>
<evidence type="ECO:0000256" key="3">
    <source>
        <dbReference type="ARBA" id="ARBA00022741"/>
    </source>
</evidence>
<dbReference type="PROSITE" id="PS50151">
    <property type="entry name" value="UVR"/>
    <property type="match status" value="1"/>
</dbReference>
<dbReference type="EMBL" id="JACVXD010000001">
    <property type="protein sequence ID" value="MBD0822872.1"/>
    <property type="molecule type" value="Genomic_DNA"/>
</dbReference>
<dbReference type="RefSeq" id="WP_188222179.1">
    <property type="nucleotide sequence ID" value="NZ_JACVXD010000001.1"/>
</dbReference>
<evidence type="ECO:0000259" key="12">
    <source>
        <dbReference type="PROSITE" id="PS51903"/>
    </source>
</evidence>
<dbReference type="FunFam" id="1.10.8.60:FF:000017">
    <property type="entry name" value="ATP-dependent chaperone ClpB"/>
    <property type="match status" value="1"/>
</dbReference>
<feature type="domain" description="Clp R" evidence="12">
    <location>
        <begin position="1"/>
        <end position="149"/>
    </location>
</feature>
<dbReference type="InterPro" id="IPR036628">
    <property type="entry name" value="Clp_N_dom_sf"/>
</dbReference>
<dbReference type="GO" id="GO:0016887">
    <property type="term" value="F:ATP hydrolysis activity"/>
    <property type="evidence" value="ECO:0007669"/>
    <property type="project" value="InterPro"/>
</dbReference>
<dbReference type="PANTHER" id="PTHR11638:SF18">
    <property type="entry name" value="HEAT SHOCK PROTEIN 104"/>
    <property type="match status" value="1"/>
</dbReference>
<keyword evidence="13" id="KW-0645">Protease</keyword>
<dbReference type="PANTHER" id="PTHR11638">
    <property type="entry name" value="ATP-DEPENDENT CLP PROTEASE"/>
    <property type="match status" value="1"/>
</dbReference>
<dbReference type="CDD" id="cd00009">
    <property type="entry name" value="AAA"/>
    <property type="match status" value="1"/>
</dbReference>
<dbReference type="InterPro" id="IPR050130">
    <property type="entry name" value="ClpA_ClpB"/>
</dbReference>
<evidence type="ECO:0000256" key="5">
    <source>
        <dbReference type="ARBA" id="ARBA00023186"/>
    </source>
</evidence>
<gene>
    <name evidence="13" type="ORF">ICJ85_02465</name>
</gene>
<dbReference type="Gene3D" id="4.10.860.10">
    <property type="entry name" value="UVR domain"/>
    <property type="match status" value="1"/>
</dbReference>
<dbReference type="InterPro" id="IPR004176">
    <property type="entry name" value="Clp_R_N"/>
</dbReference>
<dbReference type="CDD" id="cd19499">
    <property type="entry name" value="RecA-like_ClpB_Hsp104-like"/>
    <property type="match status" value="1"/>
</dbReference>
<feature type="region of interest" description="Disordered" evidence="10">
    <location>
        <begin position="159"/>
        <end position="190"/>
    </location>
</feature>
<dbReference type="InterPro" id="IPR001270">
    <property type="entry name" value="ClpA/B"/>
</dbReference>
<dbReference type="Pfam" id="PF00004">
    <property type="entry name" value="AAA"/>
    <property type="match status" value="1"/>
</dbReference>
<organism evidence="13 14">
    <name type="scientific">Aestuariibaculum marinum</name>
    <dbReference type="NCBI Taxonomy" id="2683592"/>
    <lineage>
        <taxon>Bacteria</taxon>
        <taxon>Pseudomonadati</taxon>
        <taxon>Bacteroidota</taxon>
        <taxon>Flavobacteriia</taxon>
        <taxon>Flavobacteriales</taxon>
        <taxon>Flavobacteriaceae</taxon>
    </lineage>
</organism>
<dbReference type="Gene3D" id="1.10.8.60">
    <property type="match status" value="2"/>
</dbReference>
<keyword evidence="14" id="KW-1185">Reference proteome</keyword>
<name>A0A8J6PZA4_9FLAO</name>
<reference evidence="13 14" key="1">
    <citation type="journal article" date="2018" name="J. Microbiol.">
        <title>Aestuariibaculum marinum sp. nov., a marine bacterium isolated from seawater in South Korea.</title>
        <authorList>
            <person name="Choi J."/>
            <person name="Lee D."/>
            <person name="Jang J.H."/>
            <person name="Cha S."/>
            <person name="Seo T."/>
        </authorList>
    </citation>
    <scope>NUCLEOTIDE SEQUENCE [LARGE SCALE GENOMIC DNA]</scope>
    <source>
        <strain evidence="13 14">IP7</strain>
    </source>
</reference>
<dbReference type="SMART" id="SM00382">
    <property type="entry name" value="AAA"/>
    <property type="match status" value="2"/>
</dbReference>
<evidence type="ECO:0000256" key="1">
    <source>
        <dbReference type="ARBA" id="ARBA00008675"/>
    </source>
</evidence>
<feature type="domain" description="UVR" evidence="11">
    <location>
        <begin position="446"/>
        <end position="481"/>
    </location>
</feature>
<keyword evidence="9" id="KW-0175">Coiled coil</keyword>
<dbReference type="Pfam" id="PF07724">
    <property type="entry name" value="AAA_2"/>
    <property type="match status" value="1"/>
</dbReference>
<dbReference type="Pfam" id="PF17871">
    <property type="entry name" value="AAA_lid_9"/>
    <property type="match status" value="1"/>
</dbReference>
<evidence type="ECO:0000256" key="8">
    <source>
        <dbReference type="RuleBase" id="RU004432"/>
    </source>
</evidence>
<keyword evidence="4 8" id="KW-0067">ATP-binding</keyword>
<dbReference type="PRINTS" id="PR00300">
    <property type="entry name" value="CLPPROTEASEA"/>
</dbReference>
<dbReference type="PROSITE" id="PS00870">
    <property type="entry name" value="CLPAB_1"/>
    <property type="match status" value="1"/>
</dbReference>
<dbReference type="GO" id="GO:0008233">
    <property type="term" value="F:peptidase activity"/>
    <property type="evidence" value="ECO:0007669"/>
    <property type="project" value="UniProtKB-KW"/>
</dbReference>
<keyword evidence="13" id="KW-0378">Hydrolase</keyword>
<dbReference type="AlphaFoldDB" id="A0A8J6PZA4"/>
<dbReference type="FunFam" id="3.40.50.300:FF:000025">
    <property type="entry name" value="ATP-dependent Clp protease subunit"/>
    <property type="match status" value="1"/>
</dbReference>
<evidence type="ECO:0000256" key="7">
    <source>
        <dbReference type="PROSITE-ProRule" id="PRU01251"/>
    </source>
</evidence>
<proteinExistence type="inferred from homology"/>
<evidence type="ECO:0000256" key="9">
    <source>
        <dbReference type="SAM" id="Coils"/>
    </source>
</evidence>
<dbReference type="SUPFAM" id="SSF52540">
    <property type="entry name" value="P-loop containing nucleoside triphosphate hydrolases"/>
    <property type="match status" value="2"/>
</dbReference>
<keyword evidence="5 8" id="KW-0143">Chaperone</keyword>
<dbReference type="InterPro" id="IPR003593">
    <property type="entry name" value="AAA+_ATPase"/>
</dbReference>
<dbReference type="InterPro" id="IPR018368">
    <property type="entry name" value="ClpA/B_CS1"/>
</dbReference>
<dbReference type="PROSITE" id="PS00871">
    <property type="entry name" value="CLPAB_2"/>
    <property type="match status" value="1"/>
</dbReference>
<dbReference type="GO" id="GO:0005524">
    <property type="term" value="F:ATP binding"/>
    <property type="evidence" value="ECO:0007669"/>
    <property type="project" value="UniProtKB-KW"/>
</dbReference>
<dbReference type="Gene3D" id="3.40.50.300">
    <property type="entry name" value="P-loop containing nucleotide triphosphate hydrolases"/>
    <property type="match status" value="2"/>
</dbReference>
<dbReference type="InterPro" id="IPR019489">
    <property type="entry name" value="Clp_ATPase_C"/>
</dbReference>
<evidence type="ECO:0000256" key="10">
    <source>
        <dbReference type="SAM" id="MobiDB-lite"/>
    </source>
</evidence>
<sequence length="848" mass="95197">MDDNFSPRVKDVIAYSKEEALRLGHDFIGTEHLMLGLLRDGDGKAINILNALDVDLNHLRRKVEILSPANPNIAAASNQKKNLHLTRQAERALKTTFLEAKLFQSSSINTAHLLLCILRNENDPTTKLLNKLKIDYDNVKEQFKLMITNDNDYIEPKAESFQDDTSSDDDTSKDIFNSPTGKTNKKSKTPVLDNFGRDLTALAEEGKLDPVVGREKEIERVSQILSRRKKNNPLLIGEPGVGKSAIAEGLALRIVKRKVSRILFNKRVVTLDLASLVAGTKYRGQFEERMKAVMNELEKNDDVILFIDEIHTIVGAGGATGSLDASNMFKPALARGEIQCIGATTLDEYRQYIEKDGALERRFQKVIVEPTSVSETIEILNNIKAKYEEHHNVDYTPEAIEACVKLTNRYMTERFLPDKAIDALDEAGSRVHITNIEVPKQIIELEKQLEAIKETKNAVVRKQKYEEAAKLRDDEKRIEKELAVAQEKWEEDTKQHREIVTEENVADVISMMTGIPVNRIAQTEINKLAELPNLIKGKVIGQDEAVAKVVKAIQRNRAGLKDPNKPIGSFIFLGQTGVGKTQLAKVLSRELFDSEDSLIRIDMSEYMEKFAISRLIGAPPGYVGYEEGGQLTEKVRRKPYAVILLDEIEKAHPDVFNMLLQVLDDGYLTDSLGRKIDFRNTIIIMTSNIGARKLKDFGTGIGFGTSSQKAQEDANAKSVIENALKKSFAPEFLNRIDDVVMFNALEKEDINKIIDIELSKLLVRIKDLGYTLKLSDKAKDYIAEKGFDKQYGARPLKRAIQKYIEDALAEEIITSNVEEGDTITIDLNSDTQELDISIQKAENNPTES</sequence>
<evidence type="ECO:0000313" key="14">
    <source>
        <dbReference type="Proteomes" id="UP000621516"/>
    </source>
</evidence>
<protein>
    <submittedName>
        <fullName evidence="13">ATP-dependent Clp protease ATP-binding subunit</fullName>
    </submittedName>
</protein>
<dbReference type="PROSITE" id="PS51903">
    <property type="entry name" value="CLP_R"/>
    <property type="match status" value="1"/>
</dbReference>
<dbReference type="Gene3D" id="1.10.1780.10">
    <property type="entry name" value="Clp, N-terminal domain"/>
    <property type="match status" value="1"/>
</dbReference>
<keyword evidence="3 8" id="KW-0547">Nucleotide-binding</keyword>
<accession>A0A8J6PZA4</accession>
<comment type="subunit">
    <text evidence="6">Homohexamer. The oligomerization is ATP-dependent.</text>
</comment>
<dbReference type="InterPro" id="IPR041546">
    <property type="entry name" value="ClpA/ClpB_AAA_lid"/>
</dbReference>
<dbReference type="FunFam" id="3.40.50.300:FF:000010">
    <property type="entry name" value="Chaperone clpB 1, putative"/>
    <property type="match status" value="1"/>
</dbReference>
<dbReference type="SMART" id="SM01086">
    <property type="entry name" value="ClpB_D2-small"/>
    <property type="match status" value="1"/>
</dbReference>
<evidence type="ECO:0000256" key="2">
    <source>
        <dbReference type="ARBA" id="ARBA00022737"/>
    </source>
</evidence>
<evidence type="ECO:0000313" key="13">
    <source>
        <dbReference type="EMBL" id="MBD0822872.1"/>
    </source>
</evidence>
<dbReference type="InterPro" id="IPR001943">
    <property type="entry name" value="UVR_dom"/>
</dbReference>
<dbReference type="Proteomes" id="UP000621516">
    <property type="component" value="Unassembled WGS sequence"/>
</dbReference>
<comment type="caution">
    <text evidence="13">The sequence shown here is derived from an EMBL/GenBank/DDBJ whole genome shotgun (WGS) entry which is preliminary data.</text>
</comment>
<dbReference type="GO" id="GO:0034605">
    <property type="term" value="P:cellular response to heat"/>
    <property type="evidence" value="ECO:0007669"/>
    <property type="project" value="TreeGrafter"/>
</dbReference>
<dbReference type="InterPro" id="IPR028299">
    <property type="entry name" value="ClpA/B_CS2"/>
</dbReference>
<dbReference type="Pfam" id="PF10431">
    <property type="entry name" value="ClpB_D2-small"/>
    <property type="match status" value="1"/>
</dbReference>
<evidence type="ECO:0000259" key="11">
    <source>
        <dbReference type="PROSITE" id="PS50151"/>
    </source>
</evidence>
<dbReference type="Pfam" id="PF02861">
    <property type="entry name" value="Clp_N"/>
    <property type="match status" value="1"/>
</dbReference>
<dbReference type="InterPro" id="IPR003959">
    <property type="entry name" value="ATPase_AAA_core"/>
</dbReference>
<keyword evidence="2 7" id="KW-0677">Repeat</keyword>
<feature type="coiled-coil region" evidence="9">
    <location>
        <begin position="442"/>
        <end position="488"/>
    </location>
</feature>
<evidence type="ECO:0000256" key="4">
    <source>
        <dbReference type="ARBA" id="ARBA00022840"/>
    </source>
</evidence>
<dbReference type="InterPro" id="IPR027417">
    <property type="entry name" value="P-loop_NTPase"/>
</dbReference>
<evidence type="ECO:0000256" key="6">
    <source>
        <dbReference type="ARBA" id="ARBA00026057"/>
    </source>
</evidence>
<comment type="similarity">
    <text evidence="1 8">Belongs to the ClpA/ClpB family.</text>
</comment>
<feature type="compositionally biased region" description="Acidic residues" evidence="10">
    <location>
        <begin position="161"/>
        <end position="171"/>
    </location>
</feature>